<evidence type="ECO:0000256" key="4">
    <source>
        <dbReference type="ARBA" id="ARBA00023040"/>
    </source>
</evidence>
<dbReference type="InterPro" id="IPR017452">
    <property type="entry name" value="GPCR_Rhodpsn_7TM"/>
</dbReference>
<keyword evidence="3 9" id="KW-1133">Transmembrane helix</keyword>
<dbReference type="PRINTS" id="PR00237">
    <property type="entry name" value="GPCRRHODOPSN"/>
</dbReference>
<dbReference type="InterPro" id="IPR000276">
    <property type="entry name" value="GPCR_Rhodpsn"/>
</dbReference>
<evidence type="ECO:0000313" key="12">
    <source>
        <dbReference type="Proteomes" id="UP001159427"/>
    </source>
</evidence>
<reference evidence="11 12" key="1">
    <citation type="submission" date="2022-05" db="EMBL/GenBank/DDBJ databases">
        <authorList>
            <consortium name="Genoscope - CEA"/>
            <person name="William W."/>
        </authorList>
    </citation>
    <scope>NUCLEOTIDE SEQUENCE [LARGE SCALE GENOMIC DNA]</scope>
</reference>
<dbReference type="Pfam" id="PF00001">
    <property type="entry name" value="7tm_1"/>
    <property type="match status" value="1"/>
</dbReference>
<feature type="transmembrane region" description="Helical" evidence="9">
    <location>
        <begin position="97"/>
        <end position="120"/>
    </location>
</feature>
<evidence type="ECO:0000256" key="2">
    <source>
        <dbReference type="ARBA" id="ARBA00022692"/>
    </source>
</evidence>
<keyword evidence="5 9" id="KW-0472">Membrane</keyword>
<comment type="caution">
    <text evidence="11">The sequence shown here is derived from an EMBL/GenBank/DDBJ whole genome shotgun (WGS) entry which is preliminary data.</text>
</comment>
<evidence type="ECO:0000256" key="7">
    <source>
        <dbReference type="ARBA" id="ARBA00023224"/>
    </source>
</evidence>
<feature type="domain" description="G-protein coupled receptors family 1 profile" evidence="10">
    <location>
        <begin position="37"/>
        <end position="300"/>
    </location>
</feature>
<comment type="similarity">
    <text evidence="8">Belongs to the G-protein coupled receptor 1 family.</text>
</comment>
<evidence type="ECO:0000259" key="10">
    <source>
        <dbReference type="PROSITE" id="PS50262"/>
    </source>
</evidence>
<sequence>MMSSTTTPSGQQGSFFATQDILFAAFYAAIVFPGVIGNGIIITIVRKTPSMHTTTNYLLMNLAVADLLTLLLCPGLYDFALTKVRLQGFLGDVICKLFAGNAVVPITINVAVLTVCTIAVERYLALVKPFRNLRLTKDTVGYVIALLWLIALLTCVPDIQANTFDIESNNYPCKRPWSLDEYYLHKSFIIFTCVCFGFLSFLIIFICYFEIVRGLYFTQTICSETSASETERHEKKQLARLLIWLAIIFAVCSLPFASFFLYLISANHAAVLDKYETLYLLHRISRFLLFANSFFNPLLYALQSSNYRNNFRLLFKSKVRCCKPFESNSVQDTSYRQRTTGTILSDNCEYALKRITENTGNCQSKTDDKIGV</sequence>
<evidence type="ECO:0000256" key="8">
    <source>
        <dbReference type="RuleBase" id="RU000688"/>
    </source>
</evidence>
<comment type="subcellular location">
    <subcellularLocation>
        <location evidence="1">Membrane</location>
        <topology evidence="1">Multi-pass membrane protein</topology>
    </subcellularLocation>
</comment>
<accession>A0ABN8SGQ1</accession>
<dbReference type="Gene3D" id="1.20.1070.10">
    <property type="entry name" value="Rhodopsin 7-helix transmembrane proteins"/>
    <property type="match status" value="1"/>
</dbReference>
<dbReference type="PANTHER" id="PTHR24243">
    <property type="entry name" value="G-PROTEIN COUPLED RECEPTOR"/>
    <property type="match status" value="1"/>
</dbReference>
<keyword evidence="6 8" id="KW-0675">Receptor</keyword>
<name>A0ABN8SGQ1_9CNID</name>
<dbReference type="PROSITE" id="PS00237">
    <property type="entry name" value="G_PROTEIN_RECEP_F1_1"/>
    <property type="match status" value="1"/>
</dbReference>
<keyword evidence="12" id="KW-1185">Reference proteome</keyword>
<protein>
    <recommendedName>
        <fullName evidence="10">G-protein coupled receptors family 1 profile domain-containing protein</fullName>
    </recommendedName>
</protein>
<feature type="transmembrane region" description="Helical" evidence="9">
    <location>
        <begin position="188"/>
        <end position="209"/>
    </location>
</feature>
<evidence type="ECO:0000256" key="6">
    <source>
        <dbReference type="ARBA" id="ARBA00023170"/>
    </source>
</evidence>
<evidence type="ECO:0000313" key="11">
    <source>
        <dbReference type="EMBL" id="CAH3190169.1"/>
    </source>
</evidence>
<dbReference type="PROSITE" id="PS50262">
    <property type="entry name" value="G_PROTEIN_RECEP_F1_2"/>
    <property type="match status" value="1"/>
</dbReference>
<keyword evidence="7 8" id="KW-0807">Transducer</keyword>
<dbReference type="CDD" id="cd00637">
    <property type="entry name" value="7tm_classA_rhodopsin-like"/>
    <property type="match status" value="1"/>
</dbReference>
<keyword evidence="2 8" id="KW-0812">Transmembrane</keyword>
<dbReference type="Proteomes" id="UP001159427">
    <property type="component" value="Unassembled WGS sequence"/>
</dbReference>
<feature type="transmembrane region" description="Helical" evidence="9">
    <location>
        <begin position="140"/>
        <end position="159"/>
    </location>
</feature>
<proteinExistence type="inferred from homology"/>
<feature type="transmembrane region" description="Helical" evidence="9">
    <location>
        <begin position="241"/>
        <end position="264"/>
    </location>
</feature>
<organism evidence="11 12">
    <name type="scientific">Porites evermanni</name>
    <dbReference type="NCBI Taxonomy" id="104178"/>
    <lineage>
        <taxon>Eukaryota</taxon>
        <taxon>Metazoa</taxon>
        <taxon>Cnidaria</taxon>
        <taxon>Anthozoa</taxon>
        <taxon>Hexacorallia</taxon>
        <taxon>Scleractinia</taxon>
        <taxon>Fungiina</taxon>
        <taxon>Poritidae</taxon>
        <taxon>Porites</taxon>
    </lineage>
</organism>
<feature type="transmembrane region" description="Helical" evidence="9">
    <location>
        <begin position="284"/>
        <end position="302"/>
    </location>
</feature>
<gene>
    <name evidence="11" type="ORF">PEVE_00020209</name>
</gene>
<evidence type="ECO:0000256" key="3">
    <source>
        <dbReference type="ARBA" id="ARBA00022989"/>
    </source>
</evidence>
<feature type="transmembrane region" description="Helical" evidence="9">
    <location>
        <begin position="57"/>
        <end position="77"/>
    </location>
</feature>
<dbReference type="SMART" id="SM01381">
    <property type="entry name" value="7TM_GPCR_Srsx"/>
    <property type="match status" value="1"/>
</dbReference>
<evidence type="ECO:0000256" key="1">
    <source>
        <dbReference type="ARBA" id="ARBA00004141"/>
    </source>
</evidence>
<dbReference type="SUPFAM" id="SSF81321">
    <property type="entry name" value="Family A G protein-coupled receptor-like"/>
    <property type="match status" value="1"/>
</dbReference>
<dbReference type="EMBL" id="CALNXI010002712">
    <property type="protein sequence ID" value="CAH3190169.1"/>
    <property type="molecule type" value="Genomic_DNA"/>
</dbReference>
<keyword evidence="4 8" id="KW-0297">G-protein coupled receptor</keyword>
<evidence type="ECO:0000256" key="9">
    <source>
        <dbReference type="SAM" id="Phobius"/>
    </source>
</evidence>
<dbReference type="PANTHER" id="PTHR24243:SF208">
    <property type="entry name" value="PYROKININ-1 RECEPTOR"/>
    <property type="match status" value="1"/>
</dbReference>
<feature type="transmembrane region" description="Helical" evidence="9">
    <location>
        <begin position="21"/>
        <end position="45"/>
    </location>
</feature>
<evidence type="ECO:0000256" key="5">
    <source>
        <dbReference type="ARBA" id="ARBA00023136"/>
    </source>
</evidence>